<sequence length="300" mass="32957">MTRWILVALATLLLLSACSNGTPDTFQAKHIHGFAYTAEGEKLLTATHDGLYAYHGGKWSGPIGEPHDLMGFSLTKKGIYSSGHPAPDSDKPNPLGLIKSTNEGETWKTIDFEGQSDFHQMTAGFQTGTLYVMNEHLNDKMDRGFYVSFNGGESWDSSSLNGVQGNLLTLEAHPTREKEVALGTDFGLFVSRDAGEKVNKIDGGLQATALLFDRNQPDFLWVGGYTKQPILVLYNMQTKQKKTVTLPFEDPEDAVQFIAQNPTNPKEIAIATFKKNIYTSQDGGQTWKSIMKDGESIPTG</sequence>
<name>A0ABU1II25_9BACL</name>
<dbReference type="Proteomes" id="UP001185012">
    <property type="component" value="Unassembled WGS sequence"/>
</dbReference>
<proteinExistence type="predicted"/>
<gene>
    <name evidence="2" type="ORF">JOE21_000031</name>
</gene>
<organism evidence="2 3">
    <name type="scientific">Desmospora profundinema</name>
    <dbReference type="NCBI Taxonomy" id="1571184"/>
    <lineage>
        <taxon>Bacteria</taxon>
        <taxon>Bacillati</taxon>
        <taxon>Bacillota</taxon>
        <taxon>Bacilli</taxon>
        <taxon>Bacillales</taxon>
        <taxon>Thermoactinomycetaceae</taxon>
        <taxon>Desmospora</taxon>
    </lineage>
</organism>
<keyword evidence="1" id="KW-0732">Signal</keyword>
<dbReference type="Gene3D" id="2.130.10.10">
    <property type="entry name" value="YVTN repeat-like/Quinoprotein amine dehydrogenase"/>
    <property type="match status" value="2"/>
</dbReference>
<evidence type="ECO:0000313" key="2">
    <source>
        <dbReference type="EMBL" id="MDR6224043.1"/>
    </source>
</evidence>
<dbReference type="PROSITE" id="PS51257">
    <property type="entry name" value="PROKAR_LIPOPROTEIN"/>
    <property type="match status" value="1"/>
</dbReference>
<dbReference type="EMBL" id="JAVDQG010000001">
    <property type="protein sequence ID" value="MDR6224043.1"/>
    <property type="molecule type" value="Genomic_DNA"/>
</dbReference>
<feature type="chain" id="PRO_5046314285" description="Sortilin N-terminal domain-containing protein" evidence="1">
    <location>
        <begin position="22"/>
        <end position="300"/>
    </location>
</feature>
<reference evidence="2 3" key="1">
    <citation type="submission" date="2023-07" db="EMBL/GenBank/DDBJ databases">
        <title>Genomic Encyclopedia of Type Strains, Phase IV (KMG-IV): sequencing the most valuable type-strain genomes for metagenomic binning, comparative biology and taxonomic classification.</title>
        <authorList>
            <person name="Goeker M."/>
        </authorList>
    </citation>
    <scope>NUCLEOTIDE SEQUENCE [LARGE SCALE GENOMIC DNA]</scope>
    <source>
        <strain evidence="2 3">DSM 45903</strain>
    </source>
</reference>
<dbReference type="InterPro" id="IPR054817">
    <property type="entry name" value="Glycosyl_F510_1955-like"/>
</dbReference>
<feature type="signal peptide" evidence="1">
    <location>
        <begin position="1"/>
        <end position="21"/>
    </location>
</feature>
<dbReference type="CDD" id="cd15482">
    <property type="entry name" value="Sialidase_non-viral"/>
    <property type="match status" value="1"/>
</dbReference>
<evidence type="ECO:0000313" key="3">
    <source>
        <dbReference type="Proteomes" id="UP001185012"/>
    </source>
</evidence>
<dbReference type="RefSeq" id="WP_309860754.1">
    <property type="nucleotide sequence ID" value="NZ_JAVDQG010000001.1"/>
</dbReference>
<comment type="caution">
    <text evidence="2">The sequence shown here is derived from an EMBL/GenBank/DDBJ whole genome shotgun (WGS) entry which is preliminary data.</text>
</comment>
<accession>A0ABU1II25</accession>
<evidence type="ECO:0000256" key="1">
    <source>
        <dbReference type="SAM" id="SignalP"/>
    </source>
</evidence>
<dbReference type="InterPro" id="IPR015943">
    <property type="entry name" value="WD40/YVTN_repeat-like_dom_sf"/>
</dbReference>
<evidence type="ECO:0008006" key="4">
    <source>
        <dbReference type="Google" id="ProtNLM"/>
    </source>
</evidence>
<dbReference type="SUPFAM" id="SSF110296">
    <property type="entry name" value="Oligoxyloglucan reducing end-specific cellobiohydrolase"/>
    <property type="match status" value="1"/>
</dbReference>
<dbReference type="NCBIfam" id="NF045728">
    <property type="entry name" value="glycosyl_F510_1955"/>
    <property type="match status" value="1"/>
</dbReference>
<protein>
    <recommendedName>
        <fullName evidence="4">Sortilin N-terminal domain-containing protein</fullName>
    </recommendedName>
</protein>
<keyword evidence="3" id="KW-1185">Reference proteome</keyword>